<protein>
    <recommendedName>
        <fullName evidence="3">Lipoprotein</fullName>
    </recommendedName>
</protein>
<evidence type="ECO:0000313" key="1">
    <source>
        <dbReference type="EMBL" id="MBC8754380.1"/>
    </source>
</evidence>
<evidence type="ECO:0000313" key="2">
    <source>
        <dbReference type="Proteomes" id="UP000619238"/>
    </source>
</evidence>
<dbReference type="EMBL" id="JACGWS010000003">
    <property type="protein sequence ID" value="MBC8754380.1"/>
    <property type="molecule type" value="Genomic_DNA"/>
</dbReference>
<name>A0ABR7Q752_9FLAO</name>
<keyword evidence="2" id="KW-1185">Reference proteome</keyword>
<sequence length="149" mass="16237">MKYIFCLFSVVLFSKGCNDAKTETTKSAQDDISITYEASSRGLYQKIDLSKAQITVANDRSGTTVTKECNEADWSEVVALLDKIDAEKLNGTTVKDEDIARDAAIPATLTIKYKDNTITSKTIAHGNPPSYLAPLLTKIQAMAKAVDKP</sequence>
<proteinExistence type="predicted"/>
<gene>
    <name evidence="1" type="ORF">H2O64_06835</name>
</gene>
<comment type="caution">
    <text evidence="1">The sequence shown here is derived from an EMBL/GenBank/DDBJ whole genome shotgun (WGS) entry which is preliminary data.</text>
</comment>
<dbReference type="RefSeq" id="WP_187561420.1">
    <property type="nucleotide sequence ID" value="NZ_JACGWS010000003.1"/>
</dbReference>
<organism evidence="1 2">
    <name type="scientific">Kordia aestuariivivens</name>
    <dbReference type="NCBI Taxonomy" id="2759037"/>
    <lineage>
        <taxon>Bacteria</taxon>
        <taxon>Pseudomonadati</taxon>
        <taxon>Bacteroidota</taxon>
        <taxon>Flavobacteriia</taxon>
        <taxon>Flavobacteriales</taxon>
        <taxon>Flavobacteriaceae</taxon>
        <taxon>Kordia</taxon>
    </lineage>
</organism>
<accession>A0ABR7Q752</accession>
<reference evidence="1 2" key="1">
    <citation type="submission" date="2020-07" db="EMBL/GenBank/DDBJ databases">
        <title>Description of Kordia aestuariivivens sp. nov., isolated from a tidal flat.</title>
        <authorList>
            <person name="Park S."/>
            <person name="Yoon J.-H."/>
        </authorList>
    </citation>
    <scope>NUCLEOTIDE SEQUENCE [LARGE SCALE GENOMIC DNA]</scope>
    <source>
        <strain evidence="1 2">YSTF-M3</strain>
    </source>
</reference>
<dbReference type="Proteomes" id="UP000619238">
    <property type="component" value="Unassembled WGS sequence"/>
</dbReference>
<evidence type="ECO:0008006" key="3">
    <source>
        <dbReference type="Google" id="ProtNLM"/>
    </source>
</evidence>